<dbReference type="InterPro" id="IPR011011">
    <property type="entry name" value="Znf_FYVE_PHD"/>
</dbReference>
<keyword evidence="3" id="KW-0862">Zinc</keyword>
<evidence type="ECO:0000256" key="1">
    <source>
        <dbReference type="ARBA" id="ARBA00022723"/>
    </source>
</evidence>
<dbReference type="Gene3D" id="3.30.40.10">
    <property type="entry name" value="Zinc/RING finger domain, C3HC4 (zinc finger)"/>
    <property type="match status" value="1"/>
</dbReference>
<dbReference type="Proteomes" id="UP000239757">
    <property type="component" value="Unassembled WGS sequence"/>
</dbReference>
<dbReference type="InterPro" id="IPR013083">
    <property type="entry name" value="Znf_RING/FYVE/PHD"/>
</dbReference>
<gene>
    <name evidence="4" type="ORF">GOBAR_AA04325</name>
</gene>
<keyword evidence="1" id="KW-0479">Metal-binding</keyword>
<dbReference type="OrthoDB" id="1931658at2759"/>
<evidence type="ECO:0000313" key="4">
    <source>
        <dbReference type="EMBL" id="PPS16241.1"/>
    </source>
</evidence>
<protein>
    <submittedName>
        <fullName evidence="4">Uncharacterized protein</fullName>
    </submittedName>
</protein>
<reference evidence="4 5" key="1">
    <citation type="submission" date="2015-01" db="EMBL/GenBank/DDBJ databases">
        <title>Genome of allotetraploid Gossypium barbadense reveals genomic plasticity and fiber elongation in cotton evolution.</title>
        <authorList>
            <person name="Chen X."/>
            <person name="Liu X."/>
            <person name="Zhao B."/>
            <person name="Zheng H."/>
            <person name="Hu Y."/>
            <person name="Lu G."/>
            <person name="Yang C."/>
            <person name="Chen J."/>
            <person name="Shan C."/>
            <person name="Zhang L."/>
            <person name="Zhou Y."/>
            <person name="Wang L."/>
            <person name="Guo W."/>
            <person name="Bai Y."/>
            <person name="Ruan J."/>
            <person name="Shangguan X."/>
            <person name="Mao Y."/>
            <person name="Jiang J."/>
            <person name="Zhu Y."/>
            <person name="Lei J."/>
            <person name="Kang H."/>
            <person name="Chen S."/>
            <person name="He X."/>
            <person name="Wang R."/>
            <person name="Wang Y."/>
            <person name="Chen J."/>
            <person name="Wang L."/>
            <person name="Yu S."/>
            <person name="Wang B."/>
            <person name="Wei J."/>
            <person name="Song S."/>
            <person name="Lu X."/>
            <person name="Gao Z."/>
            <person name="Gu W."/>
            <person name="Deng X."/>
            <person name="Ma D."/>
            <person name="Wang S."/>
            <person name="Liang W."/>
            <person name="Fang L."/>
            <person name="Cai C."/>
            <person name="Zhu X."/>
            <person name="Zhou B."/>
            <person name="Zhang Y."/>
            <person name="Chen Z."/>
            <person name="Xu S."/>
            <person name="Zhu R."/>
            <person name="Wang S."/>
            <person name="Zhang T."/>
            <person name="Zhao G."/>
        </authorList>
    </citation>
    <scope>NUCLEOTIDE SEQUENCE [LARGE SCALE GENOMIC DNA]</scope>
    <source>
        <strain evidence="5">cv. Xinhai21</strain>
        <tissue evidence="4">Leaf</tissue>
    </source>
</reference>
<keyword evidence="2" id="KW-0863">Zinc-finger</keyword>
<proteinExistence type="predicted"/>
<evidence type="ECO:0000313" key="5">
    <source>
        <dbReference type="Proteomes" id="UP000239757"/>
    </source>
</evidence>
<organism evidence="4 5">
    <name type="scientific">Gossypium barbadense</name>
    <name type="common">Sea Island cotton</name>
    <name type="synonym">Hibiscus barbadensis</name>
    <dbReference type="NCBI Taxonomy" id="3634"/>
    <lineage>
        <taxon>Eukaryota</taxon>
        <taxon>Viridiplantae</taxon>
        <taxon>Streptophyta</taxon>
        <taxon>Embryophyta</taxon>
        <taxon>Tracheophyta</taxon>
        <taxon>Spermatophyta</taxon>
        <taxon>Magnoliopsida</taxon>
        <taxon>eudicotyledons</taxon>
        <taxon>Gunneridae</taxon>
        <taxon>Pentapetalae</taxon>
        <taxon>rosids</taxon>
        <taxon>malvids</taxon>
        <taxon>Malvales</taxon>
        <taxon>Malvaceae</taxon>
        <taxon>Malvoideae</taxon>
        <taxon>Gossypium</taxon>
    </lineage>
</organism>
<evidence type="ECO:0000256" key="2">
    <source>
        <dbReference type="ARBA" id="ARBA00022771"/>
    </source>
</evidence>
<dbReference type="EMBL" id="KZ663050">
    <property type="protein sequence ID" value="PPS16241.1"/>
    <property type="molecule type" value="Genomic_DNA"/>
</dbReference>
<accession>A0A2P5YL02</accession>
<dbReference type="AlphaFoldDB" id="A0A2P5YL02"/>
<dbReference type="SUPFAM" id="SSF57903">
    <property type="entry name" value="FYVE/PHD zinc finger"/>
    <property type="match status" value="1"/>
</dbReference>
<dbReference type="GO" id="GO:0008270">
    <property type="term" value="F:zinc ion binding"/>
    <property type="evidence" value="ECO:0007669"/>
    <property type="project" value="UniProtKB-KW"/>
</dbReference>
<sequence>MGWKCYRLVVGRFLFKQSNDHVDFKGLCMSYLPSIFTGNEKHIWSEDMLSRSASIFSIFSRFLASDSIVLFHPSCMEMTIEEAKRLDHFLCSDCTSEDAAKRSMNTFRVSASLEPKVRAFMFMV</sequence>
<evidence type="ECO:0000256" key="3">
    <source>
        <dbReference type="ARBA" id="ARBA00022833"/>
    </source>
</evidence>
<name>A0A2P5YL02_GOSBA</name>